<name>A0A7J0H3S2_9ERIC</name>
<evidence type="ECO:0000313" key="3">
    <source>
        <dbReference type="Proteomes" id="UP000585474"/>
    </source>
</evidence>
<keyword evidence="3" id="KW-1185">Reference proteome</keyword>
<sequence length="73" mass="8194">MQSKVSLPKRDWEPHRLSVKKAKMLESNAITASMQVSWKLGDEQKAPESEASDDLEVNLGESSFPSFKVSESR</sequence>
<comment type="caution">
    <text evidence="2">The sequence shown here is derived from an EMBL/GenBank/DDBJ whole genome shotgun (WGS) entry which is preliminary data.</text>
</comment>
<reference evidence="2 3" key="1">
    <citation type="submission" date="2019-07" db="EMBL/GenBank/DDBJ databases">
        <title>De Novo Assembly of kiwifruit Actinidia rufa.</title>
        <authorList>
            <person name="Sugita-Konishi S."/>
            <person name="Sato K."/>
            <person name="Mori E."/>
            <person name="Abe Y."/>
            <person name="Kisaki G."/>
            <person name="Hamano K."/>
            <person name="Suezawa K."/>
            <person name="Otani M."/>
            <person name="Fukuda T."/>
            <person name="Manabe T."/>
            <person name="Gomi K."/>
            <person name="Tabuchi M."/>
            <person name="Akimitsu K."/>
            <person name="Kataoka I."/>
        </authorList>
    </citation>
    <scope>NUCLEOTIDE SEQUENCE [LARGE SCALE GENOMIC DNA]</scope>
    <source>
        <strain evidence="3">cv. Fuchu</strain>
    </source>
</reference>
<proteinExistence type="predicted"/>
<dbReference type="EMBL" id="BJWL01000026">
    <property type="protein sequence ID" value="GFZ17665.1"/>
    <property type="molecule type" value="Genomic_DNA"/>
</dbReference>
<organism evidence="2 3">
    <name type="scientific">Actinidia rufa</name>
    <dbReference type="NCBI Taxonomy" id="165716"/>
    <lineage>
        <taxon>Eukaryota</taxon>
        <taxon>Viridiplantae</taxon>
        <taxon>Streptophyta</taxon>
        <taxon>Embryophyta</taxon>
        <taxon>Tracheophyta</taxon>
        <taxon>Spermatophyta</taxon>
        <taxon>Magnoliopsida</taxon>
        <taxon>eudicotyledons</taxon>
        <taxon>Gunneridae</taxon>
        <taxon>Pentapetalae</taxon>
        <taxon>asterids</taxon>
        <taxon>Ericales</taxon>
        <taxon>Actinidiaceae</taxon>
        <taxon>Actinidia</taxon>
    </lineage>
</organism>
<gene>
    <name evidence="2" type="ORF">Acr_26g0009350</name>
</gene>
<protein>
    <submittedName>
        <fullName evidence="2">Uncharacterized protein</fullName>
    </submittedName>
</protein>
<accession>A0A7J0H3S2</accession>
<feature type="region of interest" description="Disordered" evidence="1">
    <location>
        <begin position="40"/>
        <end position="59"/>
    </location>
</feature>
<dbReference type="AlphaFoldDB" id="A0A7J0H3S2"/>
<evidence type="ECO:0000313" key="2">
    <source>
        <dbReference type="EMBL" id="GFZ17665.1"/>
    </source>
</evidence>
<dbReference type="Proteomes" id="UP000585474">
    <property type="component" value="Unassembled WGS sequence"/>
</dbReference>
<evidence type="ECO:0000256" key="1">
    <source>
        <dbReference type="SAM" id="MobiDB-lite"/>
    </source>
</evidence>